<dbReference type="PRINTS" id="PR00502">
    <property type="entry name" value="NUDIXFAMILY"/>
</dbReference>
<comment type="cofactor">
    <cofactor evidence="1">
        <name>Mg(2+)</name>
        <dbReference type="ChEBI" id="CHEBI:18420"/>
    </cofactor>
</comment>
<dbReference type="EMBL" id="VSSQ01050704">
    <property type="protein sequence ID" value="MPN04784.1"/>
    <property type="molecule type" value="Genomic_DNA"/>
</dbReference>
<dbReference type="PROSITE" id="PS00893">
    <property type="entry name" value="NUDIX_BOX"/>
    <property type="match status" value="1"/>
</dbReference>
<dbReference type="Pfam" id="PF00293">
    <property type="entry name" value="NUDIX"/>
    <property type="match status" value="1"/>
</dbReference>
<keyword evidence="2" id="KW-0378">Hydrolase</keyword>
<proteinExistence type="predicted"/>
<dbReference type="InterPro" id="IPR000086">
    <property type="entry name" value="NUDIX_hydrolase_dom"/>
</dbReference>
<evidence type="ECO:0000256" key="1">
    <source>
        <dbReference type="ARBA" id="ARBA00001946"/>
    </source>
</evidence>
<protein>
    <recommendedName>
        <fullName evidence="3">Nudix hydrolase domain-containing protein</fullName>
    </recommendedName>
</protein>
<sequence length="127" mass="14700">MRDADFIDGKITAQYNDLPGGTIEYGENPEQALLREVKEEIGIDVKIEKFLGYWYFTNENNHFHVICLTFLCSLVQATKENIQFDIDHNPCLEEKILEIEWVEKSQITDDQHLANSSLKQLLADQLP</sequence>
<dbReference type="CDD" id="cd02883">
    <property type="entry name" value="NUDIX_Hydrolase"/>
    <property type="match status" value="1"/>
</dbReference>
<dbReference type="InterPro" id="IPR020084">
    <property type="entry name" value="NUDIX_hydrolase_CS"/>
</dbReference>
<dbReference type="InterPro" id="IPR015797">
    <property type="entry name" value="NUDIX_hydrolase-like_dom_sf"/>
</dbReference>
<reference evidence="4" key="1">
    <citation type="submission" date="2019-08" db="EMBL/GenBank/DDBJ databases">
        <authorList>
            <person name="Kucharzyk K."/>
            <person name="Murdoch R.W."/>
            <person name="Higgins S."/>
            <person name="Loffler F."/>
        </authorList>
    </citation>
    <scope>NUCLEOTIDE SEQUENCE</scope>
</reference>
<dbReference type="PANTHER" id="PTHR43046:SF14">
    <property type="entry name" value="MUTT_NUDIX FAMILY PROTEIN"/>
    <property type="match status" value="1"/>
</dbReference>
<name>A0A645EWE2_9ZZZZ</name>
<dbReference type="Gene3D" id="3.90.79.10">
    <property type="entry name" value="Nucleoside Triphosphate Pyrophosphohydrolase"/>
    <property type="match status" value="1"/>
</dbReference>
<evidence type="ECO:0000256" key="2">
    <source>
        <dbReference type="ARBA" id="ARBA00022801"/>
    </source>
</evidence>
<dbReference type="PROSITE" id="PS51462">
    <property type="entry name" value="NUDIX"/>
    <property type="match status" value="1"/>
</dbReference>
<evidence type="ECO:0000313" key="4">
    <source>
        <dbReference type="EMBL" id="MPN04784.1"/>
    </source>
</evidence>
<accession>A0A645EWE2</accession>
<feature type="domain" description="Nudix hydrolase" evidence="3">
    <location>
        <begin position="1"/>
        <end position="126"/>
    </location>
</feature>
<dbReference type="PANTHER" id="PTHR43046">
    <property type="entry name" value="GDP-MANNOSE MANNOSYL HYDROLASE"/>
    <property type="match status" value="1"/>
</dbReference>
<evidence type="ECO:0000259" key="3">
    <source>
        <dbReference type="PROSITE" id="PS51462"/>
    </source>
</evidence>
<dbReference type="GO" id="GO:0016787">
    <property type="term" value="F:hydrolase activity"/>
    <property type="evidence" value="ECO:0007669"/>
    <property type="project" value="UniProtKB-KW"/>
</dbReference>
<organism evidence="4">
    <name type="scientific">bioreactor metagenome</name>
    <dbReference type="NCBI Taxonomy" id="1076179"/>
    <lineage>
        <taxon>unclassified sequences</taxon>
        <taxon>metagenomes</taxon>
        <taxon>ecological metagenomes</taxon>
    </lineage>
</organism>
<gene>
    <name evidence="4" type="ORF">SDC9_152032</name>
</gene>
<comment type="caution">
    <text evidence="4">The sequence shown here is derived from an EMBL/GenBank/DDBJ whole genome shotgun (WGS) entry which is preliminary data.</text>
</comment>
<dbReference type="AlphaFoldDB" id="A0A645EWE2"/>
<dbReference type="SUPFAM" id="SSF55811">
    <property type="entry name" value="Nudix"/>
    <property type="match status" value="1"/>
</dbReference>
<dbReference type="InterPro" id="IPR020476">
    <property type="entry name" value="Nudix_hydrolase"/>
</dbReference>